<evidence type="ECO:0000313" key="3">
    <source>
        <dbReference type="EMBL" id="CAJ2512159.1"/>
    </source>
</evidence>
<dbReference type="EMBL" id="CAUWAG010000019">
    <property type="protein sequence ID" value="CAJ2512159.1"/>
    <property type="molecule type" value="Genomic_DNA"/>
</dbReference>
<feature type="region of interest" description="Disordered" evidence="1">
    <location>
        <begin position="101"/>
        <end position="134"/>
    </location>
</feature>
<evidence type="ECO:0000313" key="4">
    <source>
        <dbReference type="Proteomes" id="UP001295740"/>
    </source>
</evidence>
<comment type="caution">
    <text evidence="3">The sequence shown here is derived from an EMBL/GenBank/DDBJ whole genome shotgun (WGS) entry which is preliminary data.</text>
</comment>
<proteinExistence type="predicted"/>
<protein>
    <submittedName>
        <fullName evidence="3">Uu.00g051740.m01.CDS01</fullName>
    </submittedName>
</protein>
<dbReference type="Proteomes" id="UP001295740">
    <property type="component" value="Unassembled WGS sequence"/>
</dbReference>
<organism evidence="3 4">
    <name type="scientific">Anthostomella pinea</name>
    <dbReference type="NCBI Taxonomy" id="933095"/>
    <lineage>
        <taxon>Eukaryota</taxon>
        <taxon>Fungi</taxon>
        <taxon>Dikarya</taxon>
        <taxon>Ascomycota</taxon>
        <taxon>Pezizomycotina</taxon>
        <taxon>Sordariomycetes</taxon>
        <taxon>Xylariomycetidae</taxon>
        <taxon>Xylariales</taxon>
        <taxon>Xylariaceae</taxon>
        <taxon>Anthostomella</taxon>
    </lineage>
</organism>
<feature type="compositionally biased region" description="Basic and acidic residues" evidence="1">
    <location>
        <begin position="106"/>
        <end position="119"/>
    </location>
</feature>
<name>A0AAI8VW42_9PEZI</name>
<feature type="chain" id="PRO_5042585621" evidence="2">
    <location>
        <begin position="21"/>
        <end position="191"/>
    </location>
</feature>
<sequence>MKTSFALFLATVLAVRSSLAAPHEDQPGTAGLDKRMLGLGSETFYDLANKWDLANAGERTYLQYDVGSDSAVYGTLSLVGADGKVIKSGSVTASSMQMWDKPAVSKRRDLSPLEARGDEEKDDEEKDDKKKKKRCEEIDCEDGGLFVYGSTRENEFCQKQGCKKRCQGLAILTKGKHGRKTRKEVKRCMSK</sequence>
<evidence type="ECO:0000256" key="1">
    <source>
        <dbReference type="SAM" id="MobiDB-lite"/>
    </source>
</evidence>
<keyword evidence="4" id="KW-1185">Reference proteome</keyword>
<accession>A0AAI8VW42</accession>
<feature type="signal peptide" evidence="2">
    <location>
        <begin position="1"/>
        <end position="20"/>
    </location>
</feature>
<gene>
    <name evidence="3" type="ORF">KHLLAP_LOCUS12627</name>
</gene>
<dbReference type="AlphaFoldDB" id="A0AAI8VW42"/>
<keyword evidence="2" id="KW-0732">Signal</keyword>
<reference evidence="3" key="1">
    <citation type="submission" date="2023-10" db="EMBL/GenBank/DDBJ databases">
        <authorList>
            <person name="Hackl T."/>
        </authorList>
    </citation>
    <scope>NUCLEOTIDE SEQUENCE</scope>
</reference>
<evidence type="ECO:0000256" key="2">
    <source>
        <dbReference type="SAM" id="SignalP"/>
    </source>
</evidence>